<dbReference type="EMBL" id="JAJEQW010000008">
    <property type="protein sequence ID" value="MCC2242321.1"/>
    <property type="molecule type" value="Genomic_DNA"/>
</dbReference>
<dbReference type="SUPFAM" id="SSF103473">
    <property type="entry name" value="MFS general substrate transporter"/>
    <property type="match status" value="1"/>
</dbReference>
<feature type="transmembrane region" description="Helical" evidence="1">
    <location>
        <begin position="45"/>
        <end position="64"/>
    </location>
</feature>
<protein>
    <submittedName>
        <fullName evidence="3">HTH domain-containing protein</fullName>
    </submittedName>
</protein>
<evidence type="ECO:0000256" key="1">
    <source>
        <dbReference type="SAM" id="Phobius"/>
    </source>
</evidence>
<feature type="transmembrane region" description="Helical" evidence="1">
    <location>
        <begin position="335"/>
        <end position="352"/>
    </location>
</feature>
<dbReference type="Pfam" id="PF00196">
    <property type="entry name" value="GerE"/>
    <property type="match status" value="1"/>
</dbReference>
<feature type="transmembrane region" description="Helical" evidence="1">
    <location>
        <begin position="97"/>
        <end position="120"/>
    </location>
</feature>
<comment type="caution">
    <text evidence="3">The sequence shown here is derived from an EMBL/GenBank/DDBJ whole genome shotgun (WGS) entry which is preliminary data.</text>
</comment>
<reference evidence="3" key="1">
    <citation type="submission" date="2021-10" db="EMBL/GenBank/DDBJ databases">
        <title>Anaerobic single-cell dispensing facilitates the cultivation of human gut bacteria.</title>
        <authorList>
            <person name="Afrizal A."/>
        </authorList>
    </citation>
    <scope>NUCLEOTIDE SEQUENCE</scope>
    <source>
        <strain evidence="3">CLA-AA-H204</strain>
    </source>
</reference>
<feature type="transmembrane region" description="Helical" evidence="1">
    <location>
        <begin position="248"/>
        <end position="265"/>
    </location>
</feature>
<dbReference type="InterPro" id="IPR000792">
    <property type="entry name" value="Tscrpt_reg_LuxR_C"/>
</dbReference>
<dbReference type="InterPro" id="IPR016032">
    <property type="entry name" value="Sig_transdc_resp-reg_C-effctor"/>
</dbReference>
<organism evidence="3 4">
    <name type="scientific">Roseburia amylophila</name>
    <dbReference type="NCBI Taxonomy" id="2981794"/>
    <lineage>
        <taxon>Bacteria</taxon>
        <taxon>Bacillati</taxon>
        <taxon>Bacillota</taxon>
        <taxon>Clostridia</taxon>
        <taxon>Lachnospirales</taxon>
        <taxon>Lachnospiraceae</taxon>
        <taxon>Roseburia</taxon>
    </lineage>
</organism>
<feature type="domain" description="HTH luxR-type" evidence="2">
    <location>
        <begin position="413"/>
        <end position="471"/>
    </location>
</feature>
<proteinExistence type="predicted"/>
<feature type="transmembrane region" description="Helical" evidence="1">
    <location>
        <begin position="71"/>
        <end position="91"/>
    </location>
</feature>
<accession>A0AAW4WHX5</accession>
<feature type="transmembrane region" description="Helical" evidence="1">
    <location>
        <begin position="272"/>
        <end position="293"/>
    </location>
</feature>
<dbReference type="GO" id="GO:0006355">
    <property type="term" value="P:regulation of DNA-templated transcription"/>
    <property type="evidence" value="ECO:0007669"/>
    <property type="project" value="InterPro"/>
</dbReference>
<dbReference type="Gene3D" id="1.10.10.10">
    <property type="entry name" value="Winged helix-like DNA-binding domain superfamily/Winged helix DNA-binding domain"/>
    <property type="match status" value="1"/>
</dbReference>
<evidence type="ECO:0000259" key="2">
    <source>
        <dbReference type="SMART" id="SM00421"/>
    </source>
</evidence>
<gene>
    <name evidence="3" type="ORF">LKD47_08450</name>
</gene>
<sequence>MKPERIRIIAVLAIFNYIFLGSEYLFDNMICYATDSAGVVRAQNYVLGISVIGFLLFPCINRYFNQKMREIGLYLLPIAGIICIFVIQEHLSYRSMLLSGFLLYILYGMIGSAVHYYAVVSLSTEKGLAQTVGFGYAFGLLLQFISNNLIHNSTVESVVLSIFLAAMVLLVRRLSLECSRGVVGAEDSGTDSDTDIRKNNRRSLRHPMLAALLLISIVVLMTCIFSSLDNAVTLVHAGGSVDIGQWPRLLLAVSGLLAGVLFDIKEHRFMQIMMYCVTLLSTMCVVIIVWGGPFMAGLIVFYLSAGFFVVYFTTSFMDLSYYMKVPELWAGLGRATNNICVGITGTISLMLIETGDGMRISIIALILFAVISMLVYLYMVQFRMNIQEKNMAKMSEKEREKFLEDKFQAFVKNYALTNREQDVLRLLLSSDESVQVIAEQLYISRAALYRYMASLNEKTETKSRIGLLQFYYSWNQP</sequence>
<feature type="transmembrane region" description="Helical" evidence="1">
    <location>
        <begin position="127"/>
        <end position="145"/>
    </location>
</feature>
<dbReference type="AlphaFoldDB" id="A0AAW4WHX5"/>
<dbReference type="Proteomes" id="UP001198893">
    <property type="component" value="Unassembled WGS sequence"/>
</dbReference>
<feature type="transmembrane region" description="Helical" evidence="1">
    <location>
        <begin position="7"/>
        <end position="25"/>
    </location>
</feature>
<evidence type="ECO:0000313" key="3">
    <source>
        <dbReference type="EMBL" id="MCC2242321.1"/>
    </source>
</evidence>
<evidence type="ECO:0000313" key="4">
    <source>
        <dbReference type="Proteomes" id="UP001198893"/>
    </source>
</evidence>
<dbReference type="SUPFAM" id="SSF46894">
    <property type="entry name" value="C-terminal effector domain of the bipartite response regulators"/>
    <property type="match status" value="1"/>
</dbReference>
<keyword evidence="1" id="KW-0472">Membrane</keyword>
<feature type="transmembrane region" description="Helical" evidence="1">
    <location>
        <begin position="299"/>
        <end position="323"/>
    </location>
</feature>
<dbReference type="GO" id="GO:0003677">
    <property type="term" value="F:DNA binding"/>
    <property type="evidence" value="ECO:0007669"/>
    <property type="project" value="InterPro"/>
</dbReference>
<dbReference type="InterPro" id="IPR036259">
    <property type="entry name" value="MFS_trans_sf"/>
</dbReference>
<feature type="transmembrane region" description="Helical" evidence="1">
    <location>
        <begin position="151"/>
        <end position="171"/>
    </location>
</feature>
<keyword evidence="1" id="KW-1133">Transmembrane helix</keyword>
<name>A0AAW4WHX5_9FIRM</name>
<dbReference type="RefSeq" id="WP_227710182.1">
    <property type="nucleotide sequence ID" value="NZ_JAJEQW010000008.1"/>
</dbReference>
<feature type="transmembrane region" description="Helical" evidence="1">
    <location>
        <begin position="358"/>
        <end position="379"/>
    </location>
</feature>
<dbReference type="InterPro" id="IPR036388">
    <property type="entry name" value="WH-like_DNA-bd_sf"/>
</dbReference>
<feature type="transmembrane region" description="Helical" evidence="1">
    <location>
        <begin position="207"/>
        <end position="228"/>
    </location>
</feature>
<dbReference type="SMART" id="SM00421">
    <property type="entry name" value="HTH_LUXR"/>
    <property type="match status" value="1"/>
</dbReference>
<keyword evidence="1" id="KW-0812">Transmembrane</keyword>